<name>A0A1H8N1V4_9RHOB</name>
<dbReference type="SUPFAM" id="SSF52540">
    <property type="entry name" value="P-loop containing nucleoside triphosphate hydrolases"/>
    <property type="match status" value="1"/>
</dbReference>
<evidence type="ECO:0000313" key="2">
    <source>
        <dbReference type="Proteomes" id="UP000198761"/>
    </source>
</evidence>
<reference evidence="1 2" key="1">
    <citation type="submission" date="2016-10" db="EMBL/GenBank/DDBJ databases">
        <authorList>
            <person name="de Groot N.N."/>
        </authorList>
    </citation>
    <scope>NUCLEOTIDE SEQUENCE [LARGE SCALE GENOMIC DNA]</scope>
    <source>
        <strain evidence="1 2">DSM 3857</strain>
    </source>
</reference>
<keyword evidence="2" id="KW-1185">Reference proteome</keyword>
<evidence type="ECO:0008006" key="3">
    <source>
        <dbReference type="Google" id="ProtNLM"/>
    </source>
</evidence>
<dbReference type="EMBL" id="FOCE01000016">
    <property type="protein sequence ID" value="SEO23496.1"/>
    <property type="molecule type" value="Genomic_DNA"/>
</dbReference>
<accession>A0A1H8N1V4</accession>
<organism evidence="1 2">
    <name type="scientific">Gemmobacter aquatilis</name>
    <dbReference type="NCBI Taxonomy" id="933059"/>
    <lineage>
        <taxon>Bacteria</taxon>
        <taxon>Pseudomonadati</taxon>
        <taxon>Pseudomonadota</taxon>
        <taxon>Alphaproteobacteria</taxon>
        <taxon>Rhodobacterales</taxon>
        <taxon>Paracoccaceae</taxon>
        <taxon>Gemmobacter</taxon>
    </lineage>
</organism>
<dbReference type="Proteomes" id="UP000198761">
    <property type="component" value="Unassembled WGS sequence"/>
</dbReference>
<gene>
    <name evidence="1" type="ORF">SAMN04488103_1167</name>
</gene>
<dbReference type="InterPro" id="IPR027417">
    <property type="entry name" value="P-loop_NTPase"/>
</dbReference>
<proteinExistence type="predicted"/>
<sequence length="374" mass="41506">MKLVCHIGHHKTGTTSLQVFLSQNSHALLQAGILYPWVESQGATTAVMKGLTGDMEGVLPINIREAHNALAFRMLADAIPHWKVPPYHRELPHSKQMLIALRNQMEALMPEAVVLCSEVMSHFGIAAPQLITQLRKPTEQADFKLYCTLRRPDEQLVSWHGQQIRFGQAPAPLSDPAEGIKFGNLHVDYRGVVEPWLKRIPDATFLINPYRETIADGGSIQHFVKHSGISFPENLLEAPTMNVSQPAALIPLLREANRVLPKPAAQALAHEMADLTEGLDLPGTREVEFFGPAARAQLLDYFRPIHAWLTALTGRTAFFTDLEEMAVCKPVSDSEALRQVLDQITPDHLAALSSDEARRFVTLMCDTHRGAPLP</sequence>
<dbReference type="STRING" id="933059.SAMN04488103_1167"/>
<dbReference type="RefSeq" id="WP_091303547.1">
    <property type="nucleotide sequence ID" value="NZ_FOCE01000016.1"/>
</dbReference>
<dbReference type="Gene3D" id="3.40.50.300">
    <property type="entry name" value="P-loop containing nucleotide triphosphate hydrolases"/>
    <property type="match status" value="1"/>
</dbReference>
<evidence type="ECO:0000313" key="1">
    <source>
        <dbReference type="EMBL" id="SEO23496.1"/>
    </source>
</evidence>
<dbReference type="AlphaFoldDB" id="A0A1H8N1V4"/>
<dbReference type="OrthoDB" id="547419at2"/>
<protein>
    <recommendedName>
        <fullName evidence="3">Sulfotransferase family protein</fullName>
    </recommendedName>
</protein>